<protein>
    <submittedName>
        <fullName evidence="1">Uncharacterized protein</fullName>
    </submittedName>
</protein>
<keyword evidence="2" id="KW-1185">Reference proteome</keyword>
<dbReference type="EMBL" id="KZ825347">
    <property type="protein sequence ID" value="RAH45197.1"/>
    <property type="molecule type" value="Genomic_DNA"/>
</dbReference>
<organism evidence="1 2">
    <name type="scientific">Aspergillus brunneoviolaceus CBS 621.78</name>
    <dbReference type="NCBI Taxonomy" id="1450534"/>
    <lineage>
        <taxon>Eukaryota</taxon>
        <taxon>Fungi</taxon>
        <taxon>Dikarya</taxon>
        <taxon>Ascomycota</taxon>
        <taxon>Pezizomycotina</taxon>
        <taxon>Eurotiomycetes</taxon>
        <taxon>Eurotiomycetidae</taxon>
        <taxon>Eurotiales</taxon>
        <taxon>Aspergillaceae</taxon>
        <taxon>Aspergillus</taxon>
        <taxon>Aspergillus subgen. Circumdati</taxon>
    </lineage>
</organism>
<name>A0ACD1G7K3_9EURO</name>
<evidence type="ECO:0000313" key="1">
    <source>
        <dbReference type="EMBL" id="RAH45197.1"/>
    </source>
</evidence>
<sequence>MSAPTNNNTIYRRSHALESTSLWYTALSDLFPTAAGFTVDLEAGIMSPMRESYNRITVTFRKPAHEAATEAEAEAKNVAGRDGSGSGSGSGSETLIIFTLISGALRRPRAHPGHHVLVLRDFLAAVRHHGQDHYYRHHHHPPQLLSSSAGPIVGAVMLPRLPVTIQFYRWDWGHGGWVLPVGQAFNELVDRRGILGVLVGMKGLVLSSGGFGLGRGVNWVDDEEEVVEDFLVVRV</sequence>
<accession>A0ACD1G7K3</accession>
<gene>
    <name evidence="1" type="ORF">BO95DRAFT_149180</name>
</gene>
<evidence type="ECO:0000313" key="2">
    <source>
        <dbReference type="Proteomes" id="UP000249057"/>
    </source>
</evidence>
<proteinExistence type="predicted"/>
<dbReference type="Proteomes" id="UP000249057">
    <property type="component" value="Unassembled WGS sequence"/>
</dbReference>
<reference evidence="1" key="1">
    <citation type="submission" date="2018-02" db="EMBL/GenBank/DDBJ databases">
        <title>The genomes of Aspergillus section Nigri reveals drivers in fungal speciation.</title>
        <authorList>
            <consortium name="DOE Joint Genome Institute"/>
            <person name="Vesth T.C."/>
            <person name="Nybo J."/>
            <person name="Theobald S."/>
            <person name="Brandl J."/>
            <person name="Frisvad J.C."/>
            <person name="Nielsen K.F."/>
            <person name="Lyhne E.K."/>
            <person name="Kogle M.E."/>
            <person name="Kuo A."/>
            <person name="Riley R."/>
            <person name="Clum A."/>
            <person name="Nolan M."/>
            <person name="Lipzen A."/>
            <person name="Salamov A."/>
            <person name="Henrissat B."/>
            <person name="Wiebenga A."/>
            <person name="De vries R.P."/>
            <person name="Grigoriev I.V."/>
            <person name="Mortensen U.H."/>
            <person name="Andersen M.R."/>
            <person name="Baker S.E."/>
        </authorList>
    </citation>
    <scope>NUCLEOTIDE SEQUENCE</scope>
    <source>
        <strain evidence="1">CBS 621.78</strain>
    </source>
</reference>